<dbReference type="EMBL" id="JAQIBC010000002">
    <property type="protein sequence ID" value="MDM5263358.1"/>
    <property type="molecule type" value="Genomic_DNA"/>
</dbReference>
<dbReference type="PANTHER" id="PTHR43204:SF1">
    <property type="entry name" value="ABC TRANSPORTER I FAMILY MEMBER 6, CHLOROPLASTIC"/>
    <property type="match status" value="1"/>
</dbReference>
<proteinExistence type="inferred from homology"/>
<keyword evidence="2" id="KW-0547">Nucleotide-binding</keyword>
<dbReference type="InterPro" id="IPR027417">
    <property type="entry name" value="P-loop_NTPase"/>
</dbReference>
<sequence length="250" mass="27699">MDGPLLEISDLYVSVENKQIIKEMNLSVGKGEVHVIFGPNGSGKSTLLNTILKLPGYSIDSGEIRVKSKNIQDMTTDEIANLGIGMSFQHPPKIKGVTLRNFLHAINRSDDLDDEIRALSMENFLERELNVGFSGGELKRAEVLKLYAQSPDLLLIDEPESGVDIENIAVISKAINKILQKEMPMKLRVRSAIIITHTGHILNYIDADIGHVFMDGKIVCTGNPKSLMEDIKRLGFTGCAECYKKPKDHI</sequence>
<organism evidence="5 6">
    <name type="scientific">Sulfurovum xiamenensis</name>
    <dbReference type="NCBI Taxonomy" id="3019066"/>
    <lineage>
        <taxon>Bacteria</taxon>
        <taxon>Pseudomonadati</taxon>
        <taxon>Campylobacterota</taxon>
        <taxon>Epsilonproteobacteria</taxon>
        <taxon>Campylobacterales</taxon>
        <taxon>Sulfurovaceae</taxon>
        <taxon>Sulfurovum</taxon>
    </lineage>
</organism>
<evidence type="ECO:0000256" key="3">
    <source>
        <dbReference type="ARBA" id="ARBA00022840"/>
    </source>
</evidence>
<evidence type="ECO:0000313" key="6">
    <source>
        <dbReference type="Proteomes" id="UP001169066"/>
    </source>
</evidence>
<dbReference type="InterPro" id="IPR003439">
    <property type="entry name" value="ABC_transporter-like_ATP-bd"/>
</dbReference>
<keyword evidence="6" id="KW-1185">Reference proteome</keyword>
<evidence type="ECO:0000256" key="1">
    <source>
        <dbReference type="ARBA" id="ARBA00006216"/>
    </source>
</evidence>
<reference evidence="5" key="1">
    <citation type="submission" date="2023-01" db="EMBL/GenBank/DDBJ databases">
        <title>Sulfurovum sp. XTW-4 genome assembly.</title>
        <authorList>
            <person name="Wang J."/>
        </authorList>
    </citation>
    <scope>NUCLEOTIDE SEQUENCE</scope>
    <source>
        <strain evidence="5">XTW-4</strain>
    </source>
</reference>
<comment type="caution">
    <text evidence="5">The sequence shown here is derived from an EMBL/GenBank/DDBJ whole genome shotgun (WGS) entry which is preliminary data.</text>
</comment>
<dbReference type="InterPro" id="IPR017871">
    <property type="entry name" value="ABC_transporter-like_CS"/>
</dbReference>
<dbReference type="Proteomes" id="UP001169066">
    <property type="component" value="Unassembled WGS sequence"/>
</dbReference>
<evidence type="ECO:0000256" key="2">
    <source>
        <dbReference type="ARBA" id="ARBA00022741"/>
    </source>
</evidence>
<dbReference type="RefSeq" id="WP_289401462.1">
    <property type="nucleotide sequence ID" value="NZ_JAQIBC010000002.1"/>
</dbReference>
<accession>A0ABT7QQI8</accession>
<dbReference type="Gene3D" id="3.40.50.300">
    <property type="entry name" value="P-loop containing nucleotide triphosphate hydrolases"/>
    <property type="match status" value="1"/>
</dbReference>
<evidence type="ECO:0000313" key="5">
    <source>
        <dbReference type="EMBL" id="MDM5263358.1"/>
    </source>
</evidence>
<comment type="similarity">
    <text evidence="1">Belongs to the ABC transporter superfamily. Ycf16 family.</text>
</comment>
<feature type="domain" description="ABC transporter" evidence="4">
    <location>
        <begin position="6"/>
        <end position="240"/>
    </location>
</feature>
<name>A0ABT7QQI8_9BACT</name>
<protein>
    <submittedName>
        <fullName evidence="5">ABC transporter ATP-binding protein</fullName>
    </submittedName>
</protein>
<dbReference type="Pfam" id="PF00005">
    <property type="entry name" value="ABC_tran"/>
    <property type="match status" value="1"/>
</dbReference>
<dbReference type="PANTHER" id="PTHR43204">
    <property type="entry name" value="ABC TRANSPORTER I FAMILY MEMBER 6, CHLOROPLASTIC"/>
    <property type="match status" value="1"/>
</dbReference>
<dbReference type="GO" id="GO:0005524">
    <property type="term" value="F:ATP binding"/>
    <property type="evidence" value="ECO:0007669"/>
    <property type="project" value="UniProtKB-KW"/>
</dbReference>
<keyword evidence="3 5" id="KW-0067">ATP-binding</keyword>
<dbReference type="PROSITE" id="PS50893">
    <property type="entry name" value="ABC_TRANSPORTER_2"/>
    <property type="match status" value="1"/>
</dbReference>
<dbReference type="InterPro" id="IPR003593">
    <property type="entry name" value="AAA+_ATPase"/>
</dbReference>
<gene>
    <name evidence="5" type="ORF">PF327_04035</name>
</gene>
<dbReference type="PROSITE" id="PS00211">
    <property type="entry name" value="ABC_TRANSPORTER_1"/>
    <property type="match status" value="1"/>
</dbReference>
<evidence type="ECO:0000259" key="4">
    <source>
        <dbReference type="PROSITE" id="PS50893"/>
    </source>
</evidence>
<dbReference type="SUPFAM" id="SSF52540">
    <property type="entry name" value="P-loop containing nucleoside triphosphate hydrolases"/>
    <property type="match status" value="1"/>
</dbReference>
<dbReference type="SMART" id="SM00382">
    <property type="entry name" value="AAA"/>
    <property type="match status" value="1"/>
</dbReference>
<dbReference type="InterPro" id="IPR010230">
    <property type="entry name" value="FeS-cluster_ATPase_SufC"/>
</dbReference>